<evidence type="ECO:0000259" key="4">
    <source>
        <dbReference type="SMART" id="SM00198"/>
    </source>
</evidence>
<dbReference type="InterPro" id="IPR002413">
    <property type="entry name" value="V5_allergen-like"/>
</dbReference>
<dbReference type="PROSITE" id="PS01009">
    <property type="entry name" value="CRISP_1"/>
    <property type="match status" value="1"/>
</dbReference>
<evidence type="ECO:0000256" key="1">
    <source>
        <dbReference type="ARBA" id="ARBA00003143"/>
    </source>
</evidence>
<dbReference type="EMBL" id="KK914761">
    <property type="protein sequence ID" value="KDP29040.1"/>
    <property type="molecule type" value="Genomic_DNA"/>
</dbReference>
<dbReference type="AlphaFoldDB" id="A0A067K9R7"/>
<dbReference type="InterPro" id="IPR014044">
    <property type="entry name" value="CAP_dom"/>
</dbReference>
<accession>A0A067K9R7</accession>
<dbReference type="Gene3D" id="3.40.33.10">
    <property type="entry name" value="CAP"/>
    <property type="match status" value="1"/>
</dbReference>
<keyword evidence="2" id="KW-0611">Plant defense</keyword>
<dbReference type="InterPro" id="IPR018244">
    <property type="entry name" value="Allrgn_V5/Tpx1_CS"/>
</dbReference>
<feature type="signal peptide" evidence="3">
    <location>
        <begin position="1"/>
        <end position="25"/>
    </location>
</feature>
<dbReference type="PRINTS" id="PR00838">
    <property type="entry name" value="V5ALLERGEN"/>
</dbReference>
<protein>
    <recommendedName>
        <fullName evidence="4">SCP domain-containing protein</fullName>
    </recommendedName>
</protein>
<dbReference type="KEGG" id="jcu:105642135"/>
<evidence type="ECO:0000313" key="5">
    <source>
        <dbReference type="EMBL" id="KDP29040.1"/>
    </source>
</evidence>
<evidence type="ECO:0000256" key="2">
    <source>
        <dbReference type="ARBA" id="ARBA00023265"/>
    </source>
</evidence>
<feature type="domain" description="SCP" evidence="4">
    <location>
        <begin position="44"/>
        <end position="178"/>
    </location>
</feature>
<dbReference type="SMART" id="SM00198">
    <property type="entry name" value="SCP"/>
    <property type="match status" value="1"/>
</dbReference>
<keyword evidence="6" id="KW-1185">Reference proteome</keyword>
<dbReference type="Pfam" id="PF00188">
    <property type="entry name" value="CAP"/>
    <property type="match status" value="1"/>
</dbReference>
<dbReference type="InterPro" id="IPR001283">
    <property type="entry name" value="CRISP-related"/>
</dbReference>
<dbReference type="PROSITE" id="PS01010">
    <property type="entry name" value="CRISP_2"/>
    <property type="match status" value="1"/>
</dbReference>
<dbReference type="PRINTS" id="PR00837">
    <property type="entry name" value="V5TPXLIKE"/>
</dbReference>
<feature type="chain" id="PRO_5001643536" description="SCP domain-containing protein" evidence="3">
    <location>
        <begin position="26"/>
        <end position="194"/>
    </location>
</feature>
<sequence length="194" mass="21743">MSEFRIYSAILFLAVSATLLGSGSCTRLGINLGGGIGRQISKALLSHEFIVSHNAVRISMGMKPLLWDRKLAKYARRWANQRTDDCALKHNPQSPYGENMFWSLKPHWTPAAVVKEWVDEKPYYDRSTNQCTNGRICGHYTQVIWHDTKKVGCARVECNAGKGFLYVCSYDPPGNIYHEGPFGGQFSKSIVSPP</sequence>
<dbReference type="OrthoDB" id="337038at2759"/>
<evidence type="ECO:0000256" key="3">
    <source>
        <dbReference type="SAM" id="SignalP"/>
    </source>
</evidence>
<comment type="function">
    <text evidence="1">Probably involved in the defense reaction of plants against pathogens.</text>
</comment>
<proteinExistence type="predicted"/>
<gene>
    <name evidence="5" type="ORF">JCGZ_16429</name>
</gene>
<dbReference type="FunFam" id="3.40.33.10:FF:000004">
    <property type="entry name" value="CAP, cysteine-rich secretory protein, antigen 5"/>
    <property type="match status" value="1"/>
</dbReference>
<dbReference type="Proteomes" id="UP000027138">
    <property type="component" value="Unassembled WGS sequence"/>
</dbReference>
<keyword evidence="3" id="KW-0732">Signal</keyword>
<dbReference type="PANTHER" id="PTHR10334">
    <property type="entry name" value="CYSTEINE-RICH SECRETORY PROTEIN-RELATED"/>
    <property type="match status" value="1"/>
</dbReference>
<dbReference type="InterPro" id="IPR035940">
    <property type="entry name" value="CAP_sf"/>
</dbReference>
<dbReference type="PROSITE" id="PS51257">
    <property type="entry name" value="PROKAR_LIPOPROTEIN"/>
    <property type="match status" value="1"/>
</dbReference>
<evidence type="ECO:0000313" key="6">
    <source>
        <dbReference type="Proteomes" id="UP000027138"/>
    </source>
</evidence>
<name>A0A067K9R7_JATCU</name>
<dbReference type="SUPFAM" id="SSF55797">
    <property type="entry name" value="PR-1-like"/>
    <property type="match status" value="1"/>
</dbReference>
<organism evidence="5 6">
    <name type="scientific">Jatropha curcas</name>
    <name type="common">Barbados nut</name>
    <dbReference type="NCBI Taxonomy" id="180498"/>
    <lineage>
        <taxon>Eukaryota</taxon>
        <taxon>Viridiplantae</taxon>
        <taxon>Streptophyta</taxon>
        <taxon>Embryophyta</taxon>
        <taxon>Tracheophyta</taxon>
        <taxon>Spermatophyta</taxon>
        <taxon>Magnoliopsida</taxon>
        <taxon>eudicotyledons</taxon>
        <taxon>Gunneridae</taxon>
        <taxon>Pentapetalae</taxon>
        <taxon>rosids</taxon>
        <taxon>fabids</taxon>
        <taxon>Malpighiales</taxon>
        <taxon>Euphorbiaceae</taxon>
        <taxon>Crotonoideae</taxon>
        <taxon>Jatropheae</taxon>
        <taxon>Jatropha</taxon>
    </lineage>
</organism>
<keyword evidence="2" id="KW-0568">Pathogenesis-related protein</keyword>
<dbReference type="CDD" id="cd05381">
    <property type="entry name" value="CAP_PR-1"/>
    <property type="match status" value="1"/>
</dbReference>
<reference evidence="5 6" key="1">
    <citation type="journal article" date="2014" name="PLoS ONE">
        <title>Global Analysis of Gene Expression Profiles in Physic Nut (Jatropha curcas L.) Seedlings Exposed to Salt Stress.</title>
        <authorList>
            <person name="Zhang L."/>
            <person name="Zhang C."/>
            <person name="Wu P."/>
            <person name="Chen Y."/>
            <person name="Li M."/>
            <person name="Jiang H."/>
            <person name="Wu G."/>
        </authorList>
    </citation>
    <scope>NUCLEOTIDE SEQUENCE [LARGE SCALE GENOMIC DNA]</scope>
    <source>
        <strain evidence="6">cv. GZQX0401</strain>
        <tissue evidence="5">Young leaves</tissue>
    </source>
</reference>
<dbReference type="GO" id="GO:0005576">
    <property type="term" value="C:extracellular region"/>
    <property type="evidence" value="ECO:0007669"/>
    <property type="project" value="InterPro"/>
</dbReference>